<feature type="transmembrane region" description="Helical" evidence="1">
    <location>
        <begin position="166"/>
        <end position="188"/>
    </location>
</feature>
<keyword evidence="1" id="KW-0812">Transmembrane</keyword>
<gene>
    <name evidence="3" type="ORF">B4N89_14600</name>
</gene>
<accession>A0A1T3NYT1</accession>
<comment type="caution">
    <text evidence="3">The sequence shown here is derived from an EMBL/GenBank/DDBJ whole genome shotgun (WGS) entry which is preliminary data.</text>
</comment>
<proteinExistence type="predicted"/>
<feature type="domain" description="Putative sensor" evidence="2">
    <location>
        <begin position="27"/>
        <end position="199"/>
    </location>
</feature>
<evidence type="ECO:0000313" key="3">
    <source>
        <dbReference type="EMBL" id="OPC82003.1"/>
    </source>
</evidence>
<dbReference type="Pfam" id="PF13796">
    <property type="entry name" value="Sensor"/>
    <property type="match status" value="1"/>
</dbReference>
<evidence type="ECO:0000313" key="4">
    <source>
        <dbReference type="Proteomes" id="UP000190037"/>
    </source>
</evidence>
<keyword evidence="1" id="KW-1133">Transmembrane helix</keyword>
<dbReference type="OrthoDB" id="4251455at2"/>
<dbReference type="Proteomes" id="UP000190037">
    <property type="component" value="Unassembled WGS sequence"/>
</dbReference>
<name>A0A1T3NYT1_9ACTN</name>
<dbReference type="RefSeq" id="WP_143657965.1">
    <property type="nucleotide sequence ID" value="NZ_MWQN01000001.1"/>
</dbReference>
<evidence type="ECO:0000256" key="1">
    <source>
        <dbReference type="SAM" id="Phobius"/>
    </source>
</evidence>
<keyword evidence="4" id="KW-1185">Reference proteome</keyword>
<dbReference type="InterPro" id="IPR025828">
    <property type="entry name" value="Put_sensor_dom"/>
</dbReference>
<feature type="transmembrane region" description="Helical" evidence="1">
    <location>
        <begin position="109"/>
        <end position="134"/>
    </location>
</feature>
<organism evidence="3 4">
    <name type="scientific">Embleya scabrispora</name>
    <dbReference type="NCBI Taxonomy" id="159449"/>
    <lineage>
        <taxon>Bacteria</taxon>
        <taxon>Bacillati</taxon>
        <taxon>Actinomycetota</taxon>
        <taxon>Actinomycetes</taxon>
        <taxon>Kitasatosporales</taxon>
        <taxon>Streptomycetaceae</taxon>
        <taxon>Embleya</taxon>
    </lineage>
</organism>
<dbReference type="AlphaFoldDB" id="A0A1T3NYT1"/>
<evidence type="ECO:0000259" key="2">
    <source>
        <dbReference type="Pfam" id="PF13796"/>
    </source>
</evidence>
<sequence length="218" mass="22833">MDGTGTPGARVAAPLRGLAMVSQAVPQVALFTVTATAIGVVPTGVGLLVLPPVVYATRLLARQARGQAARWSGVEIEQPYRAVPPARGIAGLWRRNAALLADPATWRDLLWTLLNPVVGTLLAILPLALLVFGVEGLVMPFIREPIDDAGGSLWYGFIHVRDATDALYAVPLGAAALVVGFLSGPALLRAHARWTRSLLGPVSAPERSVMPVAYPAAA</sequence>
<dbReference type="STRING" id="159449.B4N89_14600"/>
<feature type="transmembrane region" description="Helical" evidence="1">
    <location>
        <begin position="28"/>
        <end position="55"/>
    </location>
</feature>
<dbReference type="EMBL" id="MWQN01000001">
    <property type="protein sequence ID" value="OPC82003.1"/>
    <property type="molecule type" value="Genomic_DNA"/>
</dbReference>
<reference evidence="3 4" key="1">
    <citation type="submission" date="2017-03" db="EMBL/GenBank/DDBJ databases">
        <title>Draft genome sequence of Streptomyces scabrisporus NF3, endophyte isolated from Amphipterygium adstringens.</title>
        <authorList>
            <person name="Vazquez M."/>
            <person name="Ceapa C.D."/>
            <person name="Rodriguez Luna D."/>
            <person name="Sanchez Esquivel S."/>
        </authorList>
    </citation>
    <scope>NUCLEOTIDE SEQUENCE [LARGE SCALE GENOMIC DNA]</scope>
    <source>
        <strain evidence="3 4">NF3</strain>
    </source>
</reference>
<keyword evidence="1" id="KW-0472">Membrane</keyword>
<protein>
    <recommendedName>
        <fullName evidence="2">Putative sensor domain-containing protein</fullName>
    </recommendedName>
</protein>